<organism evidence="8 10">
    <name type="scientific">Rotaria sordida</name>
    <dbReference type="NCBI Taxonomy" id="392033"/>
    <lineage>
        <taxon>Eukaryota</taxon>
        <taxon>Metazoa</taxon>
        <taxon>Spiralia</taxon>
        <taxon>Gnathifera</taxon>
        <taxon>Rotifera</taxon>
        <taxon>Eurotatoria</taxon>
        <taxon>Bdelloidea</taxon>
        <taxon>Philodinida</taxon>
        <taxon>Philodinidae</taxon>
        <taxon>Rotaria</taxon>
    </lineage>
</organism>
<protein>
    <recommendedName>
        <fullName evidence="2">RNA-binding protein 42</fullName>
    </recommendedName>
    <alternativeName>
        <fullName evidence="4">RNA-binding motif protein 42</fullName>
    </alternativeName>
</protein>
<keyword evidence="11" id="KW-1185">Reference proteome</keyword>
<feature type="compositionally biased region" description="Pro residues" evidence="6">
    <location>
        <begin position="27"/>
        <end position="58"/>
    </location>
</feature>
<evidence type="ECO:0000256" key="2">
    <source>
        <dbReference type="ARBA" id="ARBA00015192"/>
    </source>
</evidence>
<dbReference type="InterPro" id="IPR034215">
    <property type="entry name" value="RBM42_RRM"/>
</dbReference>
<sequence>MALNNFDAEMSRFENEISNVNTVNAPPRMPIMPSGPPPPGMFPPIMPGLPPLPPPPPGVMAQLLNTNNSAPPPTRLPPRPAFVPHQLRHRVPQQSVPFPSSSMRQTQMAPSIPQRVPSPPPSSSSSQGTVPPPQQQQQSTLSAQPLLYKNQTNNEKTTQQSESTVPTSQRPSQTPIIENKPSASKLDKPSVTKLEQNPHPVSKAFASSSQSMESNDHENESSSTTKKKSKTKQPKKIRHVRMAGGTTWEDETLAEWDADDFRLFCGDLGNEVNDDVLTRAFNKYPTFQKAKVVRDKRSGKTRGYGFISFKDSQDYIRAMREMNGKYVGNRPIKLRKSTWRERNMDIVKKKMKDKVKTGLR</sequence>
<dbReference type="PROSITE" id="PS50102">
    <property type="entry name" value="RRM"/>
    <property type="match status" value="1"/>
</dbReference>
<evidence type="ECO:0000313" key="8">
    <source>
        <dbReference type="EMBL" id="CAF0848597.1"/>
    </source>
</evidence>
<dbReference type="PANTHER" id="PTHR47640:SF11">
    <property type="entry name" value="RNA-BINDING PROTEIN 42"/>
    <property type="match status" value="1"/>
</dbReference>
<feature type="compositionally biased region" description="Basic residues" evidence="6">
    <location>
        <begin position="225"/>
        <end position="237"/>
    </location>
</feature>
<feature type="region of interest" description="Disordered" evidence="6">
    <location>
        <begin position="154"/>
        <end position="237"/>
    </location>
</feature>
<evidence type="ECO:0000256" key="1">
    <source>
        <dbReference type="ARBA" id="ARBA00007408"/>
    </source>
</evidence>
<dbReference type="CDD" id="cd12383">
    <property type="entry name" value="RRM_RBM42"/>
    <property type="match status" value="1"/>
</dbReference>
<feature type="compositionally biased region" description="Polar residues" evidence="6">
    <location>
        <begin position="154"/>
        <end position="176"/>
    </location>
</feature>
<feature type="region of interest" description="Disordered" evidence="6">
    <location>
        <begin position="94"/>
        <end position="140"/>
    </location>
</feature>
<dbReference type="InterPro" id="IPR012677">
    <property type="entry name" value="Nucleotide-bd_a/b_plait_sf"/>
</dbReference>
<feature type="compositionally biased region" description="Low complexity" evidence="6">
    <location>
        <begin position="123"/>
        <end position="140"/>
    </location>
</feature>
<accession>A0A813W5Z9</accession>
<dbReference type="EMBL" id="CAJNOH010000080">
    <property type="protein sequence ID" value="CAF0848597.1"/>
    <property type="molecule type" value="Genomic_DNA"/>
</dbReference>
<dbReference type="Pfam" id="PF00076">
    <property type="entry name" value="RRM_1"/>
    <property type="match status" value="1"/>
</dbReference>
<evidence type="ECO:0000256" key="5">
    <source>
        <dbReference type="PROSITE-ProRule" id="PRU00176"/>
    </source>
</evidence>
<comment type="caution">
    <text evidence="8">The sequence shown here is derived from an EMBL/GenBank/DDBJ whole genome shotgun (WGS) entry which is preliminary data.</text>
</comment>
<evidence type="ECO:0000256" key="6">
    <source>
        <dbReference type="SAM" id="MobiDB-lite"/>
    </source>
</evidence>
<dbReference type="Proteomes" id="UP000663870">
    <property type="component" value="Unassembled WGS sequence"/>
</dbReference>
<feature type="domain" description="RRM" evidence="7">
    <location>
        <begin position="261"/>
        <end position="339"/>
    </location>
</feature>
<dbReference type="InterPro" id="IPR050825">
    <property type="entry name" value="RBM42_RBP45_47-like"/>
</dbReference>
<keyword evidence="3 5" id="KW-0694">RNA-binding</keyword>
<dbReference type="EMBL" id="CAJNOL010000593">
    <property type="protein sequence ID" value="CAF1129930.1"/>
    <property type="molecule type" value="Genomic_DNA"/>
</dbReference>
<dbReference type="PANTHER" id="PTHR47640">
    <property type="entry name" value="TRNA SELENOCYSTEINE 1-ASSOCIATED PROTEIN 1-RELATED-RELATED"/>
    <property type="match status" value="1"/>
</dbReference>
<feature type="compositionally biased region" description="Pro residues" evidence="6">
    <location>
        <begin position="70"/>
        <end position="81"/>
    </location>
</feature>
<dbReference type="InterPro" id="IPR000504">
    <property type="entry name" value="RRM_dom"/>
</dbReference>
<feature type="region of interest" description="Disordered" evidence="6">
    <location>
        <begin position="19"/>
        <end position="82"/>
    </location>
</feature>
<comment type="similarity">
    <text evidence="1">Belongs to the RRM RBM42 family.</text>
</comment>
<evidence type="ECO:0000256" key="3">
    <source>
        <dbReference type="ARBA" id="ARBA00022884"/>
    </source>
</evidence>
<dbReference type="SMART" id="SM00360">
    <property type="entry name" value="RRM"/>
    <property type="match status" value="1"/>
</dbReference>
<evidence type="ECO:0000313" key="9">
    <source>
        <dbReference type="EMBL" id="CAF1129930.1"/>
    </source>
</evidence>
<evidence type="ECO:0000256" key="4">
    <source>
        <dbReference type="ARBA" id="ARBA00030574"/>
    </source>
</evidence>
<dbReference type="AlphaFoldDB" id="A0A813W5Z9"/>
<gene>
    <name evidence="9" type="ORF">JXQ802_LOCUS20649</name>
    <name evidence="8" type="ORF">PYM288_LOCUS6944</name>
</gene>
<evidence type="ECO:0000259" key="7">
    <source>
        <dbReference type="PROSITE" id="PS50102"/>
    </source>
</evidence>
<proteinExistence type="inferred from homology"/>
<dbReference type="Gene3D" id="3.30.70.330">
    <property type="match status" value="1"/>
</dbReference>
<name>A0A813W5Z9_9BILA</name>
<evidence type="ECO:0000313" key="11">
    <source>
        <dbReference type="Proteomes" id="UP000663870"/>
    </source>
</evidence>
<evidence type="ECO:0000313" key="10">
    <source>
        <dbReference type="Proteomes" id="UP000663854"/>
    </source>
</evidence>
<dbReference type="GO" id="GO:0003729">
    <property type="term" value="F:mRNA binding"/>
    <property type="evidence" value="ECO:0007669"/>
    <property type="project" value="InterPro"/>
</dbReference>
<dbReference type="InterPro" id="IPR035979">
    <property type="entry name" value="RBD_domain_sf"/>
</dbReference>
<reference evidence="8" key="1">
    <citation type="submission" date="2021-02" db="EMBL/GenBank/DDBJ databases">
        <authorList>
            <person name="Nowell W R."/>
        </authorList>
    </citation>
    <scope>NUCLEOTIDE SEQUENCE</scope>
</reference>
<dbReference type="SUPFAM" id="SSF54928">
    <property type="entry name" value="RNA-binding domain, RBD"/>
    <property type="match status" value="1"/>
</dbReference>
<dbReference type="Proteomes" id="UP000663854">
    <property type="component" value="Unassembled WGS sequence"/>
</dbReference>